<dbReference type="Gene3D" id="1.20.1440.120">
    <property type="entry name" value="Recombination protein O, C-terminal domain"/>
    <property type="match status" value="1"/>
</dbReference>
<gene>
    <name evidence="8 10" type="primary">recO</name>
    <name evidence="10" type="ORF">ED208_16140</name>
</gene>
<evidence type="ECO:0000259" key="9">
    <source>
        <dbReference type="Pfam" id="PF11967"/>
    </source>
</evidence>
<keyword evidence="11" id="KW-1185">Reference proteome</keyword>
<evidence type="ECO:0000256" key="6">
    <source>
        <dbReference type="ARBA" id="ARBA00023204"/>
    </source>
</evidence>
<evidence type="ECO:0000256" key="5">
    <source>
        <dbReference type="ARBA" id="ARBA00023172"/>
    </source>
</evidence>
<evidence type="ECO:0000256" key="2">
    <source>
        <dbReference type="ARBA" id="ARBA00007452"/>
    </source>
</evidence>
<dbReference type="InterPro" id="IPR012340">
    <property type="entry name" value="NA-bd_OB-fold"/>
</dbReference>
<dbReference type="PANTHER" id="PTHR33991">
    <property type="entry name" value="DNA REPAIR PROTEIN RECO"/>
    <property type="match status" value="1"/>
</dbReference>
<dbReference type="HAMAP" id="MF_00201">
    <property type="entry name" value="RecO"/>
    <property type="match status" value="1"/>
</dbReference>
<dbReference type="GO" id="GO:0006302">
    <property type="term" value="P:double-strand break repair"/>
    <property type="evidence" value="ECO:0007669"/>
    <property type="project" value="TreeGrafter"/>
</dbReference>
<evidence type="ECO:0000313" key="10">
    <source>
        <dbReference type="EMBL" id="ROH85954.1"/>
    </source>
</evidence>
<dbReference type="SUPFAM" id="SSF50249">
    <property type="entry name" value="Nucleic acid-binding proteins"/>
    <property type="match status" value="1"/>
</dbReference>
<dbReference type="InParanoid" id="A0A3N0V080"/>
<dbReference type="Pfam" id="PF11967">
    <property type="entry name" value="RecO_N"/>
    <property type="match status" value="1"/>
</dbReference>
<comment type="caution">
    <text evidence="10">The sequence shown here is derived from an EMBL/GenBank/DDBJ whole genome shotgun (WGS) entry which is preliminary data.</text>
</comment>
<protein>
    <recommendedName>
        <fullName evidence="3 8">DNA repair protein RecO</fullName>
    </recommendedName>
    <alternativeName>
        <fullName evidence="7 8">Recombination protein O</fullName>
    </alternativeName>
</protein>
<evidence type="ECO:0000313" key="11">
    <source>
        <dbReference type="Proteomes" id="UP000282106"/>
    </source>
</evidence>
<sequence length="249" mass="27560">MQSRRVELQPAYLLHTRGYGDTSLLIEAFTPEYGRVGLIAKGARGPRSKTRAYLQPLQPLLLSWSARGELGTVTGIEAQGQPVPLAGEAMFCAWYANELLMRLCAREDPHPILFAAYVSLLPRLREDREPALRAFECRLLDELGYGLRLPADLEPGLRYRYDWERGPLPVGEDGEEVFAGSSLIALREDRLRGAGQLQDARRLLRQALHRQLAGKPLQTALLLRQLRQLESAGSSGLAAVAPPATDAKP</sequence>
<feature type="domain" description="DNA replication/recombination mediator RecO N-terminal" evidence="9">
    <location>
        <begin position="9"/>
        <end position="77"/>
    </location>
</feature>
<evidence type="ECO:0000256" key="7">
    <source>
        <dbReference type="ARBA" id="ARBA00033409"/>
    </source>
</evidence>
<accession>A0A3N0V080</accession>
<keyword evidence="6 8" id="KW-0234">DNA repair</keyword>
<comment type="function">
    <text evidence="1 8">Involved in DNA repair and RecF pathway recombination.</text>
</comment>
<dbReference type="Proteomes" id="UP000282106">
    <property type="component" value="Unassembled WGS sequence"/>
</dbReference>
<dbReference type="InterPro" id="IPR042242">
    <property type="entry name" value="RecO_C"/>
</dbReference>
<dbReference type="EMBL" id="RJVO01000010">
    <property type="protein sequence ID" value="ROH85954.1"/>
    <property type="molecule type" value="Genomic_DNA"/>
</dbReference>
<dbReference type="GO" id="GO:0006310">
    <property type="term" value="P:DNA recombination"/>
    <property type="evidence" value="ECO:0007669"/>
    <property type="project" value="UniProtKB-UniRule"/>
</dbReference>
<name>A0A3N0V080_9GAMM</name>
<comment type="similarity">
    <text evidence="2 8">Belongs to the RecO family.</text>
</comment>
<organism evidence="10 11">
    <name type="scientific">Stagnimonas aquatica</name>
    <dbReference type="NCBI Taxonomy" id="2689987"/>
    <lineage>
        <taxon>Bacteria</taxon>
        <taxon>Pseudomonadati</taxon>
        <taxon>Pseudomonadota</taxon>
        <taxon>Gammaproteobacteria</taxon>
        <taxon>Nevskiales</taxon>
        <taxon>Nevskiaceae</taxon>
        <taxon>Stagnimonas</taxon>
    </lineage>
</organism>
<dbReference type="SUPFAM" id="SSF57863">
    <property type="entry name" value="ArfGap/RecO-like zinc finger"/>
    <property type="match status" value="1"/>
</dbReference>
<keyword evidence="4 8" id="KW-0227">DNA damage</keyword>
<evidence type="ECO:0000256" key="8">
    <source>
        <dbReference type="HAMAP-Rule" id="MF_00201"/>
    </source>
</evidence>
<dbReference type="InterPro" id="IPR022572">
    <property type="entry name" value="DNA_rep/recomb_RecO_N"/>
</dbReference>
<dbReference type="Pfam" id="PF02565">
    <property type="entry name" value="RecO_C"/>
    <property type="match status" value="1"/>
</dbReference>
<dbReference type="RefSeq" id="WP_123212963.1">
    <property type="nucleotide sequence ID" value="NZ_RJVO01000010.1"/>
</dbReference>
<dbReference type="PANTHER" id="PTHR33991:SF1">
    <property type="entry name" value="DNA REPAIR PROTEIN RECO"/>
    <property type="match status" value="1"/>
</dbReference>
<dbReference type="FunCoup" id="A0A3N0V080">
    <property type="interactions" value="63"/>
</dbReference>
<dbReference type="AlphaFoldDB" id="A0A3N0V080"/>
<keyword evidence="5 8" id="KW-0233">DNA recombination</keyword>
<dbReference type="Gene3D" id="2.40.50.140">
    <property type="entry name" value="Nucleic acid-binding proteins"/>
    <property type="match status" value="1"/>
</dbReference>
<proteinExistence type="inferred from homology"/>
<reference evidence="10 11" key="1">
    <citation type="submission" date="2018-10" db="EMBL/GenBank/DDBJ databases">
        <authorList>
            <person name="Chen W.-M."/>
        </authorList>
    </citation>
    <scope>NUCLEOTIDE SEQUENCE [LARGE SCALE GENOMIC DNA]</scope>
    <source>
        <strain evidence="10 11">THS-13</strain>
    </source>
</reference>
<evidence type="ECO:0000256" key="3">
    <source>
        <dbReference type="ARBA" id="ARBA00021310"/>
    </source>
</evidence>
<dbReference type="GO" id="GO:0043590">
    <property type="term" value="C:bacterial nucleoid"/>
    <property type="evidence" value="ECO:0007669"/>
    <property type="project" value="TreeGrafter"/>
</dbReference>
<dbReference type="NCBIfam" id="TIGR00613">
    <property type="entry name" value="reco"/>
    <property type="match status" value="1"/>
</dbReference>
<evidence type="ECO:0000256" key="1">
    <source>
        <dbReference type="ARBA" id="ARBA00003065"/>
    </source>
</evidence>
<dbReference type="InterPro" id="IPR037278">
    <property type="entry name" value="ARFGAP/RecO"/>
</dbReference>
<evidence type="ECO:0000256" key="4">
    <source>
        <dbReference type="ARBA" id="ARBA00022763"/>
    </source>
</evidence>
<dbReference type="InterPro" id="IPR003717">
    <property type="entry name" value="RecO"/>
</dbReference>